<keyword evidence="7 14" id="KW-1133">Transmembrane helix</keyword>
<evidence type="ECO:0000256" key="7">
    <source>
        <dbReference type="ARBA" id="ARBA00022989"/>
    </source>
</evidence>
<proteinExistence type="inferred from homology"/>
<dbReference type="PANTHER" id="PTHR45897:SF5">
    <property type="entry name" value="HIGH AFFINITY CHOLINE TRANSPORTER 1"/>
    <property type="match status" value="1"/>
</dbReference>
<dbReference type="Pfam" id="PF00474">
    <property type="entry name" value="SSF"/>
    <property type="match status" value="2"/>
</dbReference>
<name>Q4S2I7_TETNG</name>
<feature type="transmembrane region" description="Helical" evidence="14">
    <location>
        <begin position="559"/>
        <end position="584"/>
    </location>
</feature>
<feature type="transmembrane region" description="Helical" evidence="14">
    <location>
        <begin position="495"/>
        <end position="512"/>
    </location>
</feature>
<dbReference type="AlphaFoldDB" id="Q4S2I7"/>
<feature type="non-terminal residue" evidence="15">
    <location>
        <position position="1"/>
    </location>
</feature>
<feature type="transmembrane region" description="Helical" evidence="14">
    <location>
        <begin position="272"/>
        <end position="290"/>
    </location>
</feature>
<feature type="transmembrane region" description="Helical" evidence="14">
    <location>
        <begin position="162"/>
        <end position="185"/>
    </location>
</feature>
<feature type="transmembrane region" description="Helical" evidence="14">
    <location>
        <begin position="51"/>
        <end position="78"/>
    </location>
</feature>
<sequence>MAVNIPGVIAIVVFYLLVLGTGIWATVKSKRKQKKCAASGMEMALLGNRSISLVVGVLTMTATWVGGGTVLGIAEMLYTPSRGLISAISMLTAYASTFIIGGLFFAKPMRDQNFVTILDPFRVKYGRVISGIMGLVSVLNDIMWMPITLTALGGTMSVVLDLPFSLCVWISVAVAITYTLLGGLYSVAYTDVIQLVLIFCSLWICVPFILMNPHTMDISQTLMNNTLHAPWIGGVTSVVLDLPFSVSICISAAVAISYTLMGGLYSVVYTDVIQLILTFVSLWVCVPFIMMNPHIVDINKTLKNNTIHAPWIGQPELKRAWIMADDFLFIALGGLSYQCFHQRTLSAASTASAKITCFAAAFVLFLFGIPAILVGAAVASTDWNQTSYGSPSPYERGEAALSLPIALQHLTPSFISIVGIGCVAAAVMSSADSALLSAASVFSNNFYKKILRPQASDREIMWVIRASVMGAGVISTSLTFIASSVVFFWFLGNEIAYVVMFPQLVCVLYFNISNGYGAVAGLLVGVLFRLLSGEPSFSLPPVIHFPGCTLEDGVYVQYAPVRTICMLASFAAILLFSYLTSVLFSRNLLPQKWDVL</sequence>
<protein>
    <submittedName>
        <fullName evidence="15">(spotted green pufferfish) hypothetical protein</fullName>
    </submittedName>
</protein>
<feature type="transmembrane region" description="Helical" evidence="14">
    <location>
        <begin position="6"/>
        <end position="27"/>
    </location>
</feature>
<keyword evidence="5" id="KW-0769">Symport</keyword>
<evidence type="ECO:0000256" key="9">
    <source>
        <dbReference type="ARBA" id="ARBA00023065"/>
    </source>
</evidence>
<reference evidence="15" key="1">
    <citation type="journal article" date="2004" name="Nature">
        <title>Genome duplication in the teleost fish Tetraodon nigroviridis reveals the early vertebrate proto-karyotype.</title>
        <authorList>
            <person name="Jaillon O."/>
            <person name="Aury J.-M."/>
            <person name="Brunet F."/>
            <person name="Petit J.-L."/>
            <person name="Stange-Thomann N."/>
            <person name="Mauceli E."/>
            <person name="Bouneau L."/>
            <person name="Fischer C."/>
            <person name="Ozouf-Costaz C."/>
            <person name="Bernot A."/>
            <person name="Nicaud S."/>
            <person name="Jaffe D."/>
            <person name="Fisher S."/>
            <person name="Lutfalla G."/>
            <person name="Dossat C."/>
            <person name="Segurens B."/>
            <person name="Dasilva C."/>
            <person name="Salanoubat M."/>
            <person name="Levy M."/>
            <person name="Boudet N."/>
            <person name="Castellano S."/>
            <person name="Anthouard V."/>
            <person name="Jubin C."/>
            <person name="Castelli V."/>
            <person name="Katinka M."/>
            <person name="Vacherie B."/>
            <person name="Biemont C."/>
            <person name="Skalli Z."/>
            <person name="Cattolico L."/>
            <person name="Poulain J."/>
            <person name="De Berardinis V."/>
            <person name="Cruaud C."/>
            <person name="Duprat S."/>
            <person name="Brottier P."/>
            <person name="Coutanceau J.-P."/>
            <person name="Gouzy J."/>
            <person name="Parra G."/>
            <person name="Lardier G."/>
            <person name="Chapple C."/>
            <person name="McKernan K.J."/>
            <person name="McEwan P."/>
            <person name="Bosak S."/>
            <person name="Kellis M."/>
            <person name="Volff J.-N."/>
            <person name="Guigo R."/>
            <person name="Zody M.C."/>
            <person name="Mesirov J."/>
            <person name="Lindblad-Toh K."/>
            <person name="Birren B."/>
            <person name="Nusbaum C."/>
            <person name="Kahn D."/>
            <person name="Robinson-Rechavi M."/>
            <person name="Laudet V."/>
            <person name="Schachter V."/>
            <person name="Quetier F."/>
            <person name="Saurin W."/>
            <person name="Scarpelli C."/>
            <person name="Wincker P."/>
            <person name="Lander E.S."/>
            <person name="Weissenbach J."/>
            <person name="Roest Crollius H."/>
        </authorList>
    </citation>
    <scope>NUCLEOTIDE SEQUENCE [LARGE SCALE GENOMIC DNA]</scope>
</reference>
<feature type="transmembrane region" description="Helical" evidence="14">
    <location>
        <begin position="358"/>
        <end position="379"/>
    </location>
</feature>
<evidence type="ECO:0000256" key="11">
    <source>
        <dbReference type="ARBA" id="ARBA00023180"/>
    </source>
</evidence>
<dbReference type="GO" id="GO:0005307">
    <property type="term" value="F:choline:sodium symporter activity"/>
    <property type="evidence" value="ECO:0007669"/>
    <property type="project" value="TreeGrafter"/>
</dbReference>
<feature type="transmembrane region" description="Helical" evidence="14">
    <location>
        <begin position="192"/>
        <end position="211"/>
    </location>
</feature>
<feature type="transmembrane region" description="Helical" evidence="14">
    <location>
        <begin position="127"/>
        <end position="147"/>
    </location>
</feature>
<evidence type="ECO:0000256" key="14">
    <source>
        <dbReference type="SAM" id="Phobius"/>
    </source>
</evidence>
<keyword evidence="8" id="KW-0915">Sodium</keyword>
<comment type="similarity">
    <text evidence="2 13">Belongs to the sodium:solute symporter (SSF) (TC 2.A.21) family.</text>
</comment>
<evidence type="ECO:0000256" key="10">
    <source>
        <dbReference type="ARBA" id="ARBA00023136"/>
    </source>
</evidence>
<gene>
    <name evidence="15" type="ORF">GSTENG00025060001</name>
</gene>
<comment type="caution">
    <text evidence="15">The sequence shown here is derived from an EMBL/GenBank/DDBJ whole genome shotgun (WGS) entry which is preliminary data.</text>
</comment>
<feature type="transmembrane region" description="Helical" evidence="14">
    <location>
        <begin position="84"/>
        <end position="106"/>
    </location>
</feature>
<evidence type="ECO:0000256" key="6">
    <source>
        <dbReference type="ARBA" id="ARBA00022979"/>
    </source>
</evidence>
<keyword evidence="9" id="KW-0406">Ion transport</keyword>
<dbReference type="Gene3D" id="1.20.1730.10">
    <property type="entry name" value="Sodium/glucose cotransporter"/>
    <property type="match status" value="1"/>
</dbReference>
<dbReference type="CDD" id="cd11474">
    <property type="entry name" value="SLC5sbd_CHT"/>
    <property type="match status" value="1"/>
</dbReference>
<keyword evidence="4 14" id="KW-0812">Transmembrane</keyword>
<keyword evidence="11" id="KW-0325">Glycoprotein</keyword>
<evidence type="ECO:0000256" key="1">
    <source>
        <dbReference type="ARBA" id="ARBA00004141"/>
    </source>
</evidence>
<evidence type="ECO:0000256" key="2">
    <source>
        <dbReference type="ARBA" id="ARBA00006434"/>
    </source>
</evidence>
<evidence type="ECO:0000256" key="4">
    <source>
        <dbReference type="ARBA" id="ARBA00022692"/>
    </source>
</evidence>
<dbReference type="InterPro" id="IPR038377">
    <property type="entry name" value="Na/Glc_symporter_sf"/>
</dbReference>
<dbReference type="InterPro" id="IPR001734">
    <property type="entry name" value="Na/solute_symporter"/>
</dbReference>
<feature type="transmembrane region" description="Helical" evidence="14">
    <location>
        <begin position="519"/>
        <end position="539"/>
    </location>
</feature>
<dbReference type="PANTHER" id="PTHR45897">
    <property type="entry name" value="HIGH-AFFINITY CHOLINE TRANSPORTER 1"/>
    <property type="match status" value="1"/>
</dbReference>
<keyword evidence="12" id="KW-0739">Sodium transport</keyword>
<dbReference type="EMBL" id="CAAE01014760">
    <property type="protein sequence ID" value="CAG05145.1"/>
    <property type="molecule type" value="Genomic_DNA"/>
</dbReference>
<dbReference type="PROSITE" id="PS50283">
    <property type="entry name" value="NA_SOLUT_SYMP_3"/>
    <property type="match status" value="1"/>
</dbReference>
<comment type="subcellular location">
    <subcellularLocation>
        <location evidence="1">Membrane</location>
        <topology evidence="1">Multi-pass membrane protein</topology>
    </subcellularLocation>
</comment>
<evidence type="ECO:0000256" key="5">
    <source>
        <dbReference type="ARBA" id="ARBA00022847"/>
    </source>
</evidence>
<evidence type="ECO:0000256" key="3">
    <source>
        <dbReference type="ARBA" id="ARBA00022448"/>
    </source>
</evidence>
<evidence type="ECO:0000256" key="13">
    <source>
        <dbReference type="RuleBase" id="RU362091"/>
    </source>
</evidence>
<keyword evidence="6" id="KW-0530">Neurotransmitter biosynthesis</keyword>
<feature type="transmembrane region" description="Helical" evidence="14">
    <location>
        <begin position="320"/>
        <end position="337"/>
    </location>
</feature>
<dbReference type="KEGG" id="tng:GSTEN00025060G001"/>
<dbReference type="InterPro" id="IPR052244">
    <property type="entry name" value="Choline_transporter"/>
</dbReference>
<feature type="transmembrane region" description="Helical" evidence="14">
    <location>
        <begin position="231"/>
        <end position="260"/>
    </location>
</feature>
<feature type="transmembrane region" description="Helical" evidence="14">
    <location>
        <begin position="414"/>
        <end position="442"/>
    </location>
</feature>
<dbReference type="GO" id="GO:0005886">
    <property type="term" value="C:plasma membrane"/>
    <property type="evidence" value="ECO:0007669"/>
    <property type="project" value="TreeGrafter"/>
</dbReference>
<reference evidence="15" key="2">
    <citation type="submission" date="2004-02" db="EMBL/GenBank/DDBJ databases">
        <authorList>
            <consortium name="Genoscope"/>
            <consortium name="Whitehead Institute Centre for Genome Research"/>
        </authorList>
    </citation>
    <scope>NUCLEOTIDE SEQUENCE</scope>
</reference>
<dbReference type="OrthoDB" id="546820at2759"/>
<feature type="transmembrane region" description="Helical" evidence="14">
    <location>
        <begin position="462"/>
        <end position="489"/>
    </location>
</feature>
<keyword evidence="3" id="KW-0813">Transport</keyword>
<evidence type="ECO:0000256" key="12">
    <source>
        <dbReference type="ARBA" id="ARBA00023201"/>
    </source>
</evidence>
<evidence type="ECO:0000313" key="15">
    <source>
        <dbReference type="EMBL" id="CAG05145.1"/>
    </source>
</evidence>
<keyword evidence="10 14" id="KW-0472">Membrane</keyword>
<organism evidence="15">
    <name type="scientific">Tetraodon nigroviridis</name>
    <name type="common">Spotted green pufferfish</name>
    <name type="synonym">Chelonodon nigroviridis</name>
    <dbReference type="NCBI Taxonomy" id="99883"/>
    <lineage>
        <taxon>Eukaryota</taxon>
        <taxon>Metazoa</taxon>
        <taxon>Chordata</taxon>
        <taxon>Craniata</taxon>
        <taxon>Vertebrata</taxon>
        <taxon>Euteleostomi</taxon>
        <taxon>Actinopterygii</taxon>
        <taxon>Neopterygii</taxon>
        <taxon>Teleostei</taxon>
        <taxon>Neoteleostei</taxon>
        <taxon>Acanthomorphata</taxon>
        <taxon>Eupercaria</taxon>
        <taxon>Tetraodontiformes</taxon>
        <taxon>Tetradontoidea</taxon>
        <taxon>Tetraodontidae</taxon>
        <taxon>Tetraodon</taxon>
    </lineage>
</organism>
<evidence type="ECO:0000256" key="8">
    <source>
        <dbReference type="ARBA" id="ARBA00023053"/>
    </source>
</evidence>
<accession>Q4S2I7</accession>
<dbReference type="GO" id="GO:0008292">
    <property type="term" value="P:acetylcholine biosynthetic process"/>
    <property type="evidence" value="ECO:0007669"/>
    <property type="project" value="TreeGrafter"/>
</dbReference>